<evidence type="ECO:0000256" key="8">
    <source>
        <dbReference type="ARBA" id="ARBA00022723"/>
    </source>
</evidence>
<dbReference type="Proteomes" id="UP000475862">
    <property type="component" value="Unassembled WGS sequence"/>
</dbReference>
<sequence length="497" mass="55035">MTDRRYSGSCGSSSSSSNSNYSGFSHGYSGNNGYRCGIKTQLHAPSSGRCNNHHNNNNYNNNNNNNNNSICKTGVARPTTAAMHVKKRWKTAAVMLLAVATVSTVTAAFYFNYAATACCAVAPLPSASLLREPSNTAVADGGPNRSKSVGSSAPRSTSKLYAVCEIRDRLRSPADRDRFSRYRRQTVDSTSSTVNKIQENKHNNNGESDTARDGDKGNDTTLIYFITPTYPRREQIAELTRLGQTLMHVSRLYWIVADDRPDCSLQIMNLLPDFSIPYTYIASPMPAIYKRDPDAMPRGVSNRRAALNWIRLNHNINDSNAVIYFGDDDNTFHLDLFKEIRTTKKISMFPVGLVGEYGVSSPIIDKGKVVGFFDSWPAKRKFPVDMAGFAINVQLLFKYPYATMPYKAGFEEDRFLSALAIRLDEIEPKAENCTKILVWHTQTAKKPKPIVMVKSKASLPGSLATLLDQVTMLGIGGVSETTGVRSYMTKNGNIFRV</sequence>
<feature type="compositionally biased region" description="Polar residues" evidence="20">
    <location>
        <begin position="145"/>
        <end position="154"/>
    </location>
</feature>
<keyword evidence="9 19" id="KW-0735">Signal-anchor</keyword>
<dbReference type="AlphaFoldDB" id="A0A6G0TZW6"/>
<keyword evidence="13 18" id="KW-0325">Glycoprotein</keyword>
<evidence type="ECO:0000256" key="16">
    <source>
        <dbReference type="PIRSR" id="PIRSR605027-1"/>
    </source>
</evidence>
<feature type="region of interest" description="Disordered" evidence="20">
    <location>
        <begin position="135"/>
        <end position="154"/>
    </location>
</feature>
<feature type="transmembrane region" description="Helical" evidence="19">
    <location>
        <begin position="92"/>
        <end position="111"/>
    </location>
</feature>
<keyword evidence="22" id="KW-1185">Reference proteome</keyword>
<comment type="cofactor">
    <cofactor evidence="1 17 19">
        <name>Mn(2+)</name>
        <dbReference type="ChEBI" id="CHEBI:29035"/>
    </cofactor>
</comment>
<dbReference type="Pfam" id="PF03360">
    <property type="entry name" value="Glyco_transf_43"/>
    <property type="match status" value="1"/>
</dbReference>
<dbReference type="SUPFAM" id="SSF53448">
    <property type="entry name" value="Nucleotide-diphospho-sugar transferases"/>
    <property type="match status" value="1"/>
</dbReference>
<evidence type="ECO:0000256" key="1">
    <source>
        <dbReference type="ARBA" id="ARBA00001936"/>
    </source>
</evidence>
<dbReference type="GO" id="GO:0050650">
    <property type="term" value="P:chondroitin sulfate proteoglycan biosynthetic process"/>
    <property type="evidence" value="ECO:0007669"/>
    <property type="project" value="TreeGrafter"/>
</dbReference>
<dbReference type="GO" id="GO:0000139">
    <property type="term" value="C:Golgi membrane"/>
    <property type="evidence" value="ECO:0007669"/>
    <property type="project" value="UniProtKB-SubCell"/>
</dbReference>
<comment type="caution">
    <text evidence="21">The sequence shown here is derived from an EMBL/GenBank/DDBJ whole genome shotgun (WGS) entry which is preliminary data.</text>
</comment>
<evidence type="ECO:0000256" key="9">
    <source>
        <dbReference type="ARBA" id="ARBA00022968"/>
    </source>
</evidence>
<evidence type="ECO:0000256" key="20">
    <source>
        <dbReference type="SAM" id="MobiDB-lite"/>
    </source>
</evidence>
<feature type="glycosylation site" description="N-linked (GlcNAc...) asparagine" evidence="18">
    <location>
        <position position="432"/>
    </location>
</feature>
<dbReference type="PANTHER" id="PTHR10896:SF51">
    <property type="entry name" value="GALACTOSYLGALACTOSYLXYLOSYLPROTEIN 3-BETA-GLUCURONOSYLTRANSFERASE S"/>
    <property type="match status" value="1"/>
</dbReference>
<dbReference type="GO" id="GO:0015018">
    <property type="term" value="F:galactosylgalactosylxylosylprotein 3-beta-glucuronosyltransferase activity"/>
    <property type="evidence" value="ECO:0007669"/>
    <property type="project" value="UniProtKB-UniRule"/>
</dbReference>
<evidence type="ECO:0000256" key="2">
    <source>
        <dbReference type="ARBA" id="ARBA00004323"/>
    </source>
</evidence>
<dbReference type="PANTHER" id="PTHR10896">
    <property type="entry name" value="GALACTOSYLGALACTOSYLXYLOSYLPROTEIN 3-BETA-GLUCURONOSYLTRANSFERASE BETA-1,3-GLUCURONYLTRANSFERASE"/>
    <property type="match status" value="1"/>
</dbReference>
<evidence type="ECO:0000256" key="17">
    <source>
        <dbReference type="PIRSR" id="PIRSR605027-3"/>
    </source>
</evidence>
<accession>A0A6G0TZW6</accession>
<keyword evidence="10 19" id="KW-1133">Transmembrane helix</keyword>
<evidence type="ECO:0000256" key="6">
    <source>
        <dbReference type="ARBA" id="ARBA00022679"/>
    </source>
</evidence>
<gene>
    <name evidence="21" type="ORF">AGLY_003512</name>
</gene>
<feature type="region of interest" description="Disordered" evidence="20">
    <location>
        <begin position="1"/>
        <end position="20"/>
    </location>
</feature>
<evidence type="ECO:0000256" key="13">
    <source>
        <dbReference type="ARBA" id="ARBA00023180"/>
    </source>
</evidence>
<evidence type="ECO:0000256" key="4">
    <source>
        <dbReference type="ARBA" id="ARBA00007706"/>
    </source>
</evidence>
<comment type="catalytic activity">
    <reaction evidence="15 19">
        <text>3-O-(beta-D-galactosyl-(1-&gt;3)-beta-D-galactosyl-(1-&gt;4)-beta-D-xylosyl)-L-seryl-[protein] + UDP-alpha-D-glucuronate = 3-O-(beta-D-GlcA-(1-&gt;3)-beta-D-Gal-(1-&gt;3)-beta-D-Gal-(1-&gt;4)-beta-D-Xyl)-L-seryl-[protein] + UDP + H(+)</text>
        <dbReference type="Rhea" id="RHEA:24168"/>
        <dbReference type="Rhea" id="RHEA-COMP:12571"/>
        <dbReference type="Rhea" id="RHEA-COMP:12573"/>
        <dbReference type="ChEBI" id="CHEBI:15378"/>
        <dbReference type="ChEBI" id="CHEBI:58052"/>
        <dbReference type="ChEBI" id="CHEBI:58223"/>
        <dbReference type="ChEBI" id="CHEBI:132090"/>
        <dbReference type="ChEBI" id="CHEBI:132093"/>
        <dbReference type="EC" id="2.4.1.135"/>
    </reaction>
</comment>
<reference evidence="21 22" key="1">
    <citation type="submission" date="2019-08" db="EMBL/GenBank/DDBJ databases">
        <title>The genome of the soybean aphid Biotype 1, its phylome, world population structure and adaptation to the North American continent.</title>
        <authorList>
            <person name="Giordano R."/>
            <person name="Donthu R.K."/>
            <person name="Hernandez A.G."/>
            <person name="Wright C.L."/>
            <person name="Zimin A.V."/>
        </authorList>
    </citation>
    <scope>NUCLEOTIDE SEQUENCE [LARGE SCALE GENOMIC DNA]</scope>
    <source>
        <tissue evidence="21">Whole aphids</tissue>
    </source>
</reference>
<comment type="pathway">
    <text evidence="3 19">Protein modification; protein glycosylation.</text>
</comment>
<dbReference type="InterPro" id="IPR005027">
    <property type="entry name" value="Glyco_trans_43"/>
</dbReference>
<feature type="binding site" evidence="17">
    <location>
        <position position="329"/>
    </location>
    <ligand>
        <name>Mn(2+)</name>
        <dbReference type="ChEBI" id="CHEBI:29035"/>
    </ligand>
</feature>
<dbReference type="GO" id="GO:0005975">
    <property type="term" value="P:carbohydrate metabolic process"/>
    <property type="evidence" value="ECO:0007669"/>
    <property type="project" value="TreeGrafter"/>
</dbReference>
<evidence type="ECO:0000313" key="21">
    <source>
        <dbReference type="EMBL" id="KAE9542385.1"/>
    </source>
</evidence>
<keyword evidence="8 17" id="KW-0479">Metal-binding</keyword>
<comment type="subcellular location">
    <subcellularLocation>
        <location evidence="2 19">Golgi apparatus membrane</location>
        <topology evidence="2 19">Single-pass type II membrane protein</topology>
    </subcellularLocation>
</comment>
<evidence type="ECO:0000256" key="19">
    <source>
        <dbReference type="RuleBase" id="RU363127"/>
    </source>
</evidence>
<feature type="region of interest" description="Disordered" evidence="20">
    <location>
        <begin position="175"/>
        <end position="218"/>
    </location>
</feature>
<evidence type="ECO:0000256" key="18">
    <source>
        <dbReference type="PIRSR" id="PIRSR605027-6"/>
    </source>
</evidence>
<evidence type="ECO:0000256" key="7">
    <source>
        <dbReference type="ARBA" id="ARBA00022692"/>
    </source>
</evidence>
<evidence type="ECO:0000256" key="3">
    <source>
        <dbReference type="ARBA" id="ARBA00004922"/>
    </source>
</evidence>
<dbReference type="CDD" id="cd00218">
    <property type="entry name" value="GlcAT-I"/>
    <property type="match status" value="1"/>
</dbReference>
<dbReference type="EMBL" id="VYZN01000011">
    <property type="protein sequence ID" value="KAE9542385.1"/>
    <property type="molecule type" value="Genomic_DNA"/>
</dbReference>
<dbReference type="OrthoDB" id="675023at2759"/>
<dbReference type="InterPro" id="IPR029044">
    <property type="entry name" value="Nucleotide-diphossugar_trans"/>
</dbReference>
<keyword evidence="7 19" id="KW-0812">Transmembrane</keyword>
<dbReference type="FunFam" id="3.90.550.10:FF:000044">
    <property type="entry name" value="Galactosylgalactosylxylosylprotein 3-beta-glucuronosyltransferase"/>
    <property type="match status" value="1"/>
</dbReference>
<protein>
    <recommendedName>
        <fullName evidence="5 19">Galactosylgalactosylxylosylprotein 3-beta-glucuronosyltransferase</fullName>
        <ecNumber evidence="5 19">2.4.1.135</ecNumber>
    </recommendedName>
</protein>
<evidence type="ECO:0000313" key="22">
    <source>
        <dbReference type="Proteomes" id="UP000475862"/>
    </source>
</evidence>
<evidence type="ECO:0000256" key="10">
    <source>
        <dbReference type="ARBA" id="ARBA00022989"/>
    </source>
</evidence>
<evidence type="ECO:0000256" key="14">
    <source>
        <dbReference type="ARBA" id="ARBA00023211"/>
    </source>
</evidence>
<keyword evidence="12 19" id="KW-0472">Membrane</keyword>
<keyword evidence="6 19" id="KW-0808">Transferase</keyword>
<proteinExistence type="inferred from homology"/>
<dbReference type="GO" id="GO:0046872">
    <property type="term" value="F:metal ion binding"/>
    <property type="evidence" value="ECO:0007669"/>
    <property type="project" value="UniProtKB-KW"/>
</dbReference>
<evidence type="ECO:0000256" key="11">
    <source>
        <dbReference type="ARBA" id="ARBA00023034"/>
    </source>
</evidence>
<dbReference type="Gene3D" id="3.90.550.10">
    <property type="entry name" value="Spore Coat Polysaccharide Biosynthesis Protein SpsA, Chain A"/>
    <property type="match status" value="1"/>
</dbReference>
<keyword evidence="11 19" id="KW-0333">Golgi apparatus</keyword>
<feature type="compositionally biased region" description="Low complexity" evidence="20">
    <location>
        <begin position="7"/>
        <end position="20"/>
    </location>
</feature>
<keyword evidence="14 17" id="KW-0464">Manganese</keyword>
<feature type="active site" description="Proton donor/acceptor" evidence="16">
    <location>
        <position position="412"/>
    </location>
</feature>
<evidence type="ECO:0000256" key="5">
    <source>
        <dbReference type="ARBA" id="ARBA00012641"/>
    </source>
</evidence>
<name>A0A6G0TZW6_APHGL</name>
<dbReference type="UniPathway" id="UPA00378"/>
<evidence type="ECO:0000256" key="15">
    <source>
        <dbReference type="ARBA" id="ARBA00047979"/>
    </source>
</evidence>
<comment type="similarity">
    <text evidence="4 19">Belongs to the glycosyltransferase 43 family.</text>
</comment>
<organism evidence="21 22">
    <name type="scientific">Aphis glycines</name>
    <name type="common">Soybean aphid</name>
    <dbReference type="NCBI Taxonomy" id="307491"/>
    <lineage>
        <taxon>Eukaryota</taxon>
        <taxon>Metazoa</taxon>
        <taxon>Ecdysozoa</taxon>
        <taxon>Arthropoda</taxon>
        <taxon>Hexapoda</taxon>
        <taxon>Insecta</taxon>
        <taxon>Pterygota</taxon>
        <taxon>Neoptera</taxon>
        <taxon>Paraneoptera</taxon>
        <taxon>Hemiptera</taxon>
        <taxon>Sternorrhyncha</taxon>
        <taxon>Aphidomorpha</taxon>
        <taxon>Aphidoidea</taxon>
        <taxon>Aphididae</taxon>
        <taxon>Aphidini</taxon>
        <taxon>Aphis</taxon>
        <taxon>Aphis</taxon>
    </lineage>
</organism>
<dbReference type="EC" id="2.4.1.135" evidence="5 19"/>
<feature type="compositionally biased region" description="Polar residues" evidence="20">
    <location>
        <begin position="187"/>
        <end position="197"/>
    </location>
</feature>
<evidence type="ECO:0000256" key="12">
    <source>
        <dbReference type="ARBA" id="ARBA00023136"/>
    </source>
</evidence>
<feature type="compositionally biased region" description="Basic and acidic residues" evidence="20">
    <location>
        <begin position="198"/>
        <end position="218"/>
    </location>
</feature>